<dbReference type="CDD" id="cd03062">
    <property type="entry name" value="TRX_Fd_Sucrase"/>
    <property type="match status" value="1"/>
</dbReference>
<dbReference type="OrthoDB" id="10253744at2759"/>
<dbReference type="Gene3D" id="3.40.30.10">
    <property type="entry name" value="Glutaredoxin"/>
    <property type="match status" value="2"/>
</dbReference>
<organism evidence="3 4">
    <name type="scientific">Nyssa sinensis</name>
    <dbReference type="NCBI Taxonomy" id="561372"/>
    <lineage>
        <taxon>Eukaryota</taxon>
        <taxon>Viridiplantae</taxon>
        <taxon>Streptophyta</taxon>
        <taxon>Embryophyta</taxon>
        <taxon>Tracheophyta</taxon>
        <taxon>Spermatophyta</taxon>
        <taxon>Magnoliopsida</taxon>
        <taxon>eudicotyledons</taxon>
        <taxon>Gunneridae</taxon>
        <taxon>Pentapetalae</taxon>
        <taxon>asterids</taxon>
        <taxon>Cornales</taxon>
        <taxon>Nyssaceae</taxon>
        <taxon>Nyssa</taxon>
    </lineage>
</organism>
<feature type="transmembrane region" description="Helical" evidence="2">
    <location>
        <begin position="376"/>
        <end position="396"/>
    </location>
</feature>
<proteinExistence type="predicted"/>
<dbReference type="SUPFAM" id="SSF52833">
    <property type="entry name" value="Thioredoxin-like"/>
    <property type="match status" value="1"/>
</dbReference>
<accession>A0A5J5C3H7</accession>
<keyword evidence="2" id="KW-1133">Transmembrane helix</keyword>
<dbReference type="Proteomes" id="UP000325577">
    <property type="component" value="Linkage Group LG1"/>
</dbReference>
<evidence type="ECO:0000256" key="1">
    <source>
        <dbReference type="SAM" id="MobiDB-lite"/>
    </source>
</evidence>
<dbReference type="AlphaFoldDB" id="A0A5J5C3H7"/>
<dbReference type="FunFam" id="3.40.30.10:FF:000213">
    <property type="entry name" value="APD1p protein"/>
    <property type="match status" value="1"/>
</dbReference>
<feature type="region of interest" description="Disordered" evidence="1">
    <location>
        <begin position="306"/>
        <end position="328"/>
    </location>
</feature>
<dbReference type="InterPro" id="IPR036249">
    <property type="entry name" value="Thioredoxin-like_sf"/>
</dbReference>
<sequence>MRTAHSRRSLISVAQHFLPPFSFFNPPKTAKEPLSHASLRILVYAMAGDRENFSSNVATDEDDVKFGFQRPEMYKSNLAGTIDAYDRHVFLCYKGHESWPSRVEDSETDMLPKLLSGALKARKNDISVKTRLTICEGLDGTELSDGDVLIFPEMIKYRGLNDSDVDTFVEDVLVNGKPWASGVKEVLAGSHIFVCAHNNRDRRCGVCGPALIEKFKEEIELRGLKDQVLVSACSHVGGHKYAGNLIIFNADPEGKIAGHWYGYVTPNDVPEFLDQHIGKGEIIERLWRGQMGVYIEKAEKEDKLKLPNGIDLKESKNPRESSSQEKKENVTSCCQGANGFSCCRDGNLEEENTKVDGKKGPGRLSIWMGKWEQSDILAAVAVVGAVTTVAVAYSFYRRSG</sequence>
<dbReference type="InterPro" id="IPR009737">
    <property type="entry name" value="Aim32/Apd1-like"/>
</dbReference>
<evidence type="ECO:0000313" key="4">
    <source>
        <dbReference type="Proteomes" id="UP000325577"/>
    </source>
</evidence>
<keyword evidence="2" id="KW-0812">Transmembrane</keyword>
<evidence type="ECO:0000256" key="2">
    <source>
        <dbReference type="SAM" id="Phobius"/>
    </source>
</evidence>
<name>A0A5J5C3H7_9ASTE</name>
<protein>
    <submittedName>
        <fullName evidence="3">Uncharacterized protein</fullName>
    </submittedName>
</protein>
<gene>
    <name evidence="3" type="ORF">F0562_004588</name>
</gene>
<dbReference type="EMBL" id="CM018032">
    <property type="protein sequence ID" value="KAA8548151.1"/>
    <property type="molecule type" value="Genomic_DNA"/>
</dbReference>
<dbReference type="Pfam" id="PF06999">
    <property type="entry name" value="Suc_Fer-like"/>
    <property type="match status" value="1"/>
</dbReference>
<dbReference type="PANTHER" id="PTHR31902:SF10">
    <property type="entry name" value="SUCRASE_FERREDOXIN-LIKE FAMILY PROTEIN"/>
    <property type="match status" value="1"/>
</dbReference>
<reference evidence="3 4" key="1">
    <citation type="submission" date="2019-09" db="EMBL/GenBank/DDBJ databases">
        <title>A chromosome-level genome assembly of the Chinese tupelo Nyssa sinensis.</title>
        <authorList>
            <person name="Yang X."/>
            <person name="Kang M."/>
            <person name="Yang Y."/>
            <person name="Xiong H."/>
            <person name="Wang M."/>
            <person name="Zhang Z."/>
            <person name="Wang Z."/>
            <person name="Wu H."/>
            <person name="Ma T."/>
            <person name="Liu J."/>
            <person name="Xi Z."/>
        </authorList>
    </citation>
    <scope>NUCLEOTIDE SEQUENCE [LARGE SCALE GENOMIC DNA]</scope>
    <source>
        <strain evidence="3">J267</strain>
        <tissue evidence="3">Leaf</tissue>
    </source>
</reference>
<keyword evidence="4" id="KW-1185">Reference proteome</keyword>
<evidence type="ECO:0000313" key="3">
    <source>
        <dbReference type="EMBL" id="KAA8548151.1"/>
    </source>
</evidence>
<dbReference type="PANTHER" id="PTHR31902">
    <property type="entry name" value="ACTIN PATCHES DISTAL PROTEIN 1"/>
    <property type="match status" value="1"/>
</dbReference>
<keyword evidence="2" id="KW-0472">Membrane</keyword>